<dbReference type="STRING" id="1150625.Q75_15925"/>
<dbReference type="Gene3D" id="1.20.1270.210">
    <property type="match status" value="1"/>
</dbReference>
<comment type="caution">
    <text evidence="1">The sequence shown here is derived from an EMBL/GenBank/DDBJ whole genome shotgun (WGS) entry which is preliminary data.</text>
</comment>
<gene>
    <name evidence="1" type="ORF">Q75_15925</name>
</gene>
<dbReference type="InterPro" id="IPR006427">
    <property type="entry name" value="Portal_HK97"/>
</dbReference>
<accession>A0A147K4G4</accession>
<dbReference type="NCBIfam" id="TIGR01537">
    <property type="entry name" value="portal_HK97"/>
    <property type="match status" value="1"/>
</dbReference>
<proteinExistence type="predicted"/>
<dbReference type="Pfam" id="PF04860">
    <property type="entry name" value="Phage_portal"/>
    <property type="match status" value="1"/>
</dbReference>
<dbReference type="Proteomes" id="UP000074108">
    <property type="component" value="Unassembled WGS sequence"/>
</dbReference>
<dbReference type="Gene3D" id="3.40.140.120">
    <property type="match status" value="1"/>
</dbReference>
<organism evidence="1 2">
    <name type="scientific">Bacillus coahuilensis p1.1.43</name>
    <dbReference type="NCBI Taxonomy" id="1150625"/>
    <lineage>
        <taxon>Bacteria</taxon>
        <taxon>Bacillati</taxon>
        <taxon>Bacillota</taxon>
        <taxon>Bacilli</taxon>
        <taxon>Bacillales</taxon>
        <taxon>Bacillaceae</taxon>
        <taxon>Bacillus</taxon>
    </lineage>
</organism>
<evidence type="ECO:0000313" key="2">
    <source>
        <dbReference type="Proteomes" id="UP000074108"/>
    </source>
</evidence>
<sequence>MGNFLQKFFKARDNPKDSVSSAPAFYMGQSVAGKLVNERSSMQTTAVFACVRIIAETVASLPLHTYKNVGDGKEKMVEHPLYRILHDEPNPEMTSFTIRETIMAHLLLWGNAYCQIIRNGRGDVISLYPLLPDKMTVDRDNKGQLYYVYKKDGTPYYLGPDEVLHIPGLGFDGVMGYSPVALAKNAIGLNIAAEEYGGRFFANNATPSGILSTAGSIKDPTKVRDAWQSAYGGIGNSNKVAVLEDGLQYQPISMPNSDAQFLETRKFQIEEICRIFQVPPHMVADLSKSSFSNIENQSISFVVHTIRPWLVRIEQAMDRKLFKESEKGQCFVSFNASALMRGDYKSRMDGYAIGIQNGFFSVNDVRRMENLDPISAEEGGDLYLTNGNMLPLKMAGAYAKKALKESEAGEDDGKTT</sequence>
<name>A0A147K4G4_9BACI</name>
<dbReference type="PATRIC" id="fig|1150625.3.peg.3331"/>
<protein>
    <submittedName>
        <fullName evidence="1">Portal protein</fullName>
    </submittedName>
</protein>
<dbReference type="EMBL" id="LDYG01000052">
    <property type="protein sequence ID" value="KUP04279.1"/>
    <property type="molecule type" value="Genomic_DNA"/>
</dbReference>
<dbReference type="InterPro" id="IPR006944">
    <property type="entry name" value="Phage/GTA_portal"/>
</dbReference>
<reference evidence="1 2" key="1">
    <citation type="journal article" date="2016" name="Front. Microbiol.">
        <title>Microevolution Analysis of Bacillus coahuilensis Unveils Differences in Phosphorus Acquisition Strategies and Their Regulation.</title>
        <authorList>
            <person name="Gomez-Lunar Z."/>
            <person name="Hernandez-Gonzalez I."/>
            <person name="Rodriguez-Torres M.D."/>
            <person name="Souza V."/>
            <person name="Olmedo-Alvarez G."/>
        </authorList>
    </citation>
    <scope>NUCLEOTIDE SEQUENCE [LARGE SCALE GENOMIC DNA]</scope>
    <source>
        <strain evidence="2">p1.1.43</strain>
    </source>
</reference>
<dbReference type="Gene3D" id="3.30.1120.70">
    <property type="match status" value="1"/>
</dbReference>
<dbReference type="RefSeq" id="WP_059351942.1">
    <property type="nucleotide sequence ID" value="NZ_LDYG01000052.1"/>
</dbReference>
<dbReference type="AlphaFoldDB" id="A0A147K4G4"/>
<keyword evidence="2" id="KW-1185">Reference proteome</keyword>
<evidence type="ECO:0000313" key="1">
    <source>
        <dbReference type="EMBL" id="KUP04279.1"/>
    </source>
</evidence>